<gene>
    <name evidence="2" type="ORF">PMACD_LOCUS8944</name>
</gene>
<comment type="caution">
    <text evidence="2">The sequence shown here is derived from an EMBL/GenBank/DDBJ whole genome shotgun (WGS) entry which is preliminary data.</text>
</comment>
<evidence type="ECO:0000313" key="3">
    <source>
        <dbReference type="Proteomes" id="UP000663880"/>
    </source>
</evidence>
<dbReference type="Proteomes" id="UP000663880">
    <property type="component" value="Unassembled WGS sequence"/>
</dbReference>
<evidence type="ECO:0000313" key="2">
    <source>
        <dbReference type="EMBL" id="CAF4873161.1"/>
    </source>
</evidence>
<organism evidence="2 3">
    <name type="scientific">Pieris macdunnoughi</name>
    <dbReference type="NCBI Taxonomy" id="345717"/>
    <lineage>
        <taxon>Eukaryota</taxon>
        <taxon>Metazoa</taxon>
        <taxon>Ecdysozoa</taxon>
        <taxon>Arthropoda</taxon>
        <taxon>Hexapoda</taxon>
        <taxon>Insecta</taxon>
        <taxon>Pterygota</taxon>
        <taxon>Neoptera</taxon>
        <taxon>Endopterygota</taxon>
        <taxon>Lepidoptera</taxon>
        <taxon>Glossata</taxon>
        <taxon>Ditrysia</taxon>
        <taxon>Papilionoidea</taxon>
        <taxon>Pieridae</taxon>
        <taxon>Pierinae</taxon>
        <taxon>Pieris</taxon>
    </lineage>
</organism>
<reference evidence="2" key="1">
    <citation type="submission" date="2021-02" db="EMBL/GenBank/DDBJ databases">
        <authorList>
            <person name="Steward A R."/>
        </authorList>
    </citation>
    <scope>NUCLEOTIDE SEQUENCE</scope>
</reference>
<dbReference type="PANTHER" id="PTHR40240:SF1">
    <property type="entry name" value="PLEXUS, ISOFORM A"/>
    <property type="match status" value="1"/>
</dbReference>
<protein>
    <submittedName>
        <fullName evidence="2">Uncharacterized protein</fullName>
    </submittedName>
</protein>
<dbReference type="PANTHER" id="PTHR40240">
    <property type="entry name" value="PLEXUS, ISOFORM A"/>
    <property type="match status" value="1"/>
</dbReference>
<evidence type="ECO:0000256" key="1">
    <source>
        <dbReference type="SAM" id="MobiDB-lite"/>
    </source>
</evidence>
<name>A0A821TKY2_9NEOP</name>
<dbReference type="AlphaFoldDB" id="A0A821TKY2"/>
<dbReference type="OrthoDB" id="8744624at2759"/>
<feature type="compositionally biased region" description="Low complexity" evidence="1">
    <location>
        <begin position="16"/>
        <end position="53"/>
    </location>
</feature>
<proteinExistence type="predicted"/>
<sequence length="192" mass="21047">MEKAKAYIKSSLNTSGGPNLSPPTTNGNGNTTPGAGKSPVSPAPAASAMPAAPAARDAPDERVCFVCGGNGFSDYFTIRVKPDPQSSEPYFPFLGAHAAPAGYRADGDEEGTVKCCCVCYTFLRSQWEQYDRENKPHTQRFYWMKRLDGKPFIDEFQYLNECSYRTVPTDHHVNPPTRDGPLLYNAVPIRAC</sequence>
<dbReference type="EMBL" id="CAJOBZ010000024">
    <property type="protein sequence ID" value="CAF4873161.1"/>
    <property type="molecule type" value="Genomic_DNA"/>
</dbReference>
<accession>A0A821TKY2</accession>
<feature type="region of interest" description="Disordered" evidence="1">
    <location>
        <begin position="1"/>
        <end position="53"/>
    </location>
</feature>
<keyword evidence="3" id="KW-1185">Reference proteome</keyword>